<feature type="region of interest" description="Disordered" evidence="1">
    <location>
        <begin position="1"/>
        <end position="55"/>
    </location>
</feature>
<evidence type="ECO:0000313" key="3">
    <source>
        <dbReference type="Proteomes" id="UP000593735"/>
    </source>
</evidence>
<accession>A0A7S7M776</accession>
<evidence type="ECO:0000256" key="1">
    <source>
        <dbReference type="SAM" id="MobiDB-lite"/>
    </source>
</evidence>
<dbReference type="AlphaFoldDB" id="A0A7S7M776"/>
<protein>
    <submittedName>
        <fullName evidence="2">Tetratricopeptide repeat protein</fullName>
    </submittedName>
</protein>
<evidence type="ECO:0000313" key="2">
    <source>
        <dbReference type="EMBL" id="QOY60040.1"/>
    </source>
</evidence>
<dbReference type="EMBL" id="CP063767">
    <property type="protein sequence ID" value="QOY60040.1"/>
    <property type="molecule type" value="Genomic_DNA"/>
</dbReference>
<gene>
    <name evidence="2" type="ORF">INP52_06350</name>
</gene>
<organism evidence="2 3">
    <name type="scientific">Thermophilibacter immobilis</name>
    <dbReference type="NCBI Taxonomy" id="2779519"/>
    <lineage>
        <taxon>Bacteria</taxon>
        <taxon>Bacillati</taxon>
        <taxon>Actinomycetota</taxon>
        <taxon>Coriobacteriia</taxon>
        <taxon>Coriobacteriales</taxon>
        <taxon>Atopobiaceae</taxon>
        <taxon>Thermophilibacter</taxon>
    </lineage>
</organism>
<reference evidence="2 3" key="1">
    <citation type="submission" date="2020-10" db="EMBL/GenBank/DDBJ databases">
        <title>Olsenella immobilis sp.nov., isolated from the mud in a fermentation cellar used for the production of Chinese strong-flavoured liquor.</title>
        <authorList>
            <person name="Lu L."/>
        </authorList>
    </citation>
    <scope>NUCLEOTIDE SEQUENCE [LARGE SCALE GENOMIC DNA]</scope>
    <source>
        <strain evidence="2 3">LZLJ-2</strain>
    </source>
</reference>
<dbReference type="SUPFAM" id="SSF48452">
    <property type="entry name" value="TPR-like"/>
    <property type="match status" value="1"/>
</dbReference>
<dbReference type="Proteomes" id="UP000593735">
    <property type="component" value="Chromosome"/>
</dbReference>
<sequence length="745" mass="78713">MAERDNETRGRLGRLFAALAGDDGPSDAHEGSDDSPDAGTHSSDGSSLDVEELSQKLLSSSDPVPLLVALMHDVRVRAEGAGTPGHEGMRAPGALELRLAERLEEAGLDSDDVKLPSLHVVRPRTSGLFYLRVDEESLAWLAKLEVLRVEAALNAALLTGRLLPDANRASASGLVRAEQRICRSIVSQAERVAAHLDEPAHGEWAVRHALAYGIEAFQLPYRLTASFRVNVVAGAAAFEVDLVPPRAWTSVAFVGGLGVVPATSEMRRAAATDYNLRLAVLLAGYAFAVAPELDQVWVAGVVDTAADHACYYSVRLTRTGLVGVDLTGALDPLALLRASGAVLEGDERGLSAVRQGFSLEDELFCPARRHDPVELSDAVLDASAARALGCARVSGLSIDEGQRRRHVASELSRGLTDSTEDNVRLLLSAAGEGALDDVAQAARRCVAKLIDGTLADDPIAVEEEFVDGDPLSRAAAKAHDLLVSRDFAGAQKVAEEGLAQAENDACSPAGASERLERAFGTYADRALYNRLVGPGEPPCALASSPSLDAHAIASAAELAQGLVEEALAHARHVAEVAPLSAQASLHLSHCLEAAGDVEGSERELCRLLALAHDPESIGLGYLRVAQLEWQQGHVLAAQACYQRALRYLPAPTITVGLAFVTFVGQASGSGEAQLPDDQADAVLEAAGIPLAPTREVSDAFLEAARAAVDSELFGVARDLMQTLCTMSRDDVYFGMLRSIEDAPDR</sequence>
<dbReference type="Gene3D" id="1.25.40.10">
    <property type="entry name" value="Tetratricopeptide repeat domain"/>
    <property type="match status" value="1"/>
</dbReference>
<dbReference type="KEGG" id="tio:INP52_06350"/>
<proteinExistence type="predicted"/>
<dbReference type="InterPro" id="IPR011990">
    <property type="entry name" value="TPR-like_helical_dom_sf"/>
</dbReference>
<name>A0A7S7M776_9ACTN</name>
<dbReference type="RefSeq" id="WP_194370086.1">
    <property type="nucleotide sequence ID" value="NZ_CP063767.1"/>
</dbReference>
<keyword evidence="3" id="KW-1185">Reference proteome</keyword>
<feature type="compositionally biased region" description="Basic and acidic residues" evidence="1">
    <location>
        <begin position="1"/>
        <end position="10"/>
    </location>
</feature>